<dbReference type="SFLD" id="SFLDG01129">
    <property type="entry name" value="C1.5:_HAD__Beta-PGM__Phosphata"/>
    <property type="match status" value="1"/>
</dbReference>
<dbReference type="NCBIfam" id="TIGR01509">
    <property type="entry name" value="HAD-SF-IA-v3"/>
    <property type="match status" value="1"/>
</dbReference>
<gene>
    <name evidence="1" type="ORF">CFX0092_A0352</name>
</gene>
<accession>A0A161KA44</accession>
<dbReference type="InterPro" id="IPR023214">
    <property type="entry name" value="HAD_sf"/>
</dbReference>
<dbReference type="RefSeq" id="WP_157912823.1">
    <property type="nucleotide sequence ID" value="NZ_LN890655.1"/>
</dbReference>
<dbReference type="PANTHER" id="PTHR43611">
    <property type="entry name" value="ALPHA-D-GLUCOSE 1-PHOSPHATE PHOSPHATASE"/>
    <property type="match status" value="1"/>
</dbReference>
<evidence type="ECO:0000313" key="1">
    <source>
        <dbReference type="EMBL" id="CUS02233.2"/>
    </source>
</evidence>
<dbReference type="PRINTS" id="PR00413">
    <property type="entry name" value="HADHALOGNASE"/>
</dbReference>
<dbReference type="Pfam" id="PF00702">
    <property type="entry name" value="Hydrolase"/>
    <property type="match status" value="1"/>
</dbReference>
<dbReference type="Proteomes" id="UP000215027">
    <property type="component" value="Chromosome I"/>
</dbReference>
<dbReference type="PANTHER" id="PTHR43611:SF3">
    <property type="entry name" value="FLAVIN MONONUCLEOTIDE HYDROLASE 1, CHLOROPLATIC"/>
    <property type="match status" value="1"/>
</dbReference>
<sequence length="203" mass="22175">MNEPIQAIIFDVGGVLVRTHDQSGRRVWEERLGLAPGQLEAIVLNSEMGHRAQRGEISDDELWAWVSQRFSLGDELDAFRPDFWRGDAVDQGLVALVGRLNRRYQTAIISNATDALLTTLEDYQLLVEFDLVVGSAYEGLMKPAPAIFETTLIRLGRVAAETVFIDDAPANIAGAQAVGLQTILFTPALDLAAELAALGVRTD</sequence>
<organism evidence="1 2">
    <name type="scientific">Candidatus Promineifilum breve</name>
    <dbReference type="NCBI Taxonomy" id="1806508"/>
    <lineage>
        <taxon>Bacteria</taxon>
        <taxon>Bacillati</taxon>
        <taxon>Chloroflexota</taxon>
        <taxon>Ardenticatenia</taxon>
        <taxon>Candidatus Promineifilales</taxon>
        <taxon>Candidatus Promineifilaceae</taxon>
        <taxon>Candidatus Promineifilum</taxon>
    </lineage>
</organism>
<evidence type="ECO:0000313" key="2">
    <source>
        <dbReference type="Proteomes" id="UP000215027"/>
    </source>
</evidence>
<protein>
    <recommendedName>
        <fullName evidence="3">HAD family phosphatase</fullName>
    </recommendedName>
</protein>
<reference evidence="1" key="1">
    <citation type="submission" date="2016-01" db="EMBL/GenBank/DDBJ databases">
        <authorList>
            <person name="Mcilroy J.S."/>
            <person name="Karst M S."/>
            <person name="Albertsen M."/>
        </authorList>
    </citation>
    <scope>NUCLEOTIDE SEQUENCE</scope>
    <source>
        <strain evidence="1">Cfx-K</strain>
    </source>
</reference>
<dbReference type="Gene3D" id="3.40.50.1000">
    <property type="entry name" value="HAD superfamily/HAD-like"/>
    <property type="match status" value="1"/>
</dbReference>
<dbReference type="InterPro" id="IPR036412">
    <property type="entry name" value="HAD-like_sf"/>
</dbReference>
<keyword evidence="2" id="KW-1185">Reference proteome</keyword>
<dbReference type="OrthoDB" id="9795007at2"/>
<name>A0A161KA44_9CHLR</name>
<dbReference type="SFLD" id="SFLDS00003">
    <property type="entry name" value="Haloacid_Dehalogenase"/>
    <property type="match status" value="1"/>
</dbReference>
<proteinExistence type="predicted"/>
<dbReference type="AlphaFoldDB" id="A0A161KA44"/>
<dbReference type="EMBL" id="LN890655">
    <property type="protein sequence ID" value="CUS02233.2"/>
    <property type="molecule type" value="Genomic_DNA"/>
</dbReference>
<dbReference type="InterPro" id="IPR006439">
    <property type="entry name" value="HAD-SF_hydro_IA"/>
</dbReference>
<dbReference type="SUPFAM" id="SSF56784">
    <property type="entry name" value="HAD-like"/>
    <property type="match status" value="1"/>
</dbReference>
<evidence type="ECO:0008006" key="3">
    <source>
        <dbReference type="Google" id="ProtNLM"/>
    </source>
</evidence>
<dbReference type="KEGG" id="pbf:CFX0092_A0352"/>